<gene>
    <name evidence="10" type="primary">csm3</name>
    <name evidence="10" type="ORF">VB264_17190</name>
</gene>
<dbReference type="EMBL" id="JAYFUL010000032">
    <property type="protein sequence ID" value="MEA5259536.1"/>
    <property type="molecule type" value="Genomic_DNA"/>
</dbReference>
<dbReference type="InterPro" id="IPR005537">
    <property type="entry name" value="RAMP_III_fam"/>
</dbReference>
<comment type="similarity">
    <text evidence="1">Belongs to the CRISPR-associated Csm3 family.</text>
</comment>
<evidence type="ECO:0000256" key="8">
    <source>
        <dbReference type="ARBA" id="ARBA00033183"/>
    </source>
</evidence>
<reference evidence="10 11" key="1">
    <citation type="submission" date="2023-12" db="EMBL/GenBank/DDBJ databases">
        <title>Novel species of the genus Arcicella isolated from rivers.</title>
        <authorList>
            <person name="Lu H."/>
        </authorList>
    </citation>
    <scope>NUCLEOTIDE SEQUENCE [LARGE SCALE GENOMIC DNA]</scope>
    <source>
        <strain evidence="10 11">LMG 21963</strain>
    </source>
</reference>
<dbReference type="Pfam" id="PF03787">
    <property type="entry name" value="RAMPs"/>
    <property type="match status" value="1"/>
</dbReference>
<organism evidence="10 11">
    <name type="scientific">Arcicella aquatica</name>
    <dbReference type="NCBI Taxonomy" id="217141"/>
    <lineage>
        <taxon>Bacteria</taxon>
        <taxon>Pseudomonadati</taxon>
        <taxon>Bacteroidota</taxon>
        <taxon>Cytophagia</taxon>
        <taxon>Cytophagales</taxon>
        <taxon>Flectobacillaceae</taxon>
        <taxon>Arcicella</taxon>
    </lineage>
</organism>
<name>A0ABU5QT14_9BACT</name>
<evidence type="ECO:0000313" key="10">
    <source>
        <dbReference type="EMBL" id="MEA5259536.1"/>
    </source>
</evidence>
<keyword evidence="11" id="KW-1185">Reference proteome</keyword>
<evidence type="ECO:0000313" key="11">
    <source>
        <dbReference type="Proteomes" id="UP001304671"/>
    </source>
</evidence>
<accession>A0ABU5QT14</accession>
<sequence length="235" mass="25773">MKLIKKIIITGEIHAKTGLMIGGSNTAMGIGGPDKTVIRNPITKQPYIPGSSLKGKMRSLLELSFGNIGSKKMGKVENGPSEDPTHKTTVLFGSARTDGQQRPSRIICRDGFLLNPNELKNTDLPFTEAKTEVVIDRITSAAMPRTFERVPAGAKFSLNIVINVFDDDPFRDELQTLTFKALQLVQDDYLGGSGSRGSGQVKIKIDRIIERTSEFYHGTVPQSSIQIDSIPEDLR</sequence>
<keyword evidence="5" id="KW-0378">Hydrolase</keyword>
<dbReference type="RefSeq" id="WP_323251246.1">
    <property type="nucleotide sequence ID" value="NZ_JAYFUL010000032.1"/>
</dbReference>
<comment type="caution">
    <text evidence="10">The sequence shown here is derived from an EMBL/GenBank/DDBJ whole genome shotgun (WGS) entry which is preliminary data.</text>
</comment>
<keyword evidence="4" id="KW-0255">Endonuclease</keyword>
<evidence type="ECO:0000256" key="2">
    <source>
        <dbReference type="ARBA" id="ARBA00022150"/>
    </source>
</evidence>
<feature type="domain" description="CRISPR type III-associated protein" evidence="9">
    <location>
        <begin position="13"/>
        <end position="202"/>
    </location>
</feature>
<evidence type="ECO:0000256" key="5">
    <source>
        <dbReference type="ARBA" id="ARBA00022801"/>
    </source>
</evidence>
<evidence type="ECO:0000256" key="3">
    <source>
        <dbReference type="ARBA" id="ARBA00022722"/>
    </source>
</evidence>
<evidence type="ECO:0000256" key="6">
    <source>
        <dbReference type="ARBA" id="ARBA00022884"/>
    </source>
</evidence>
<proteinExistence type="inferred from homology"/>
<evidence type="ECO:0000256" key="4">
    <source>
        <dbReference type="ARBA" id="ARBA00022759"/>
    </source>
</evidence>
<evidence type="ECO:0000256" key="7">
    <source>
        <dbReference type="ARBA" id="ARBA00023118"/>
    </source>
</evidence>
<evidence type="ECO:0000259" key="9">
    <source>
        <dbReference type="Pfam" id="PF03787"/>
    </source>
</evidence>
<dbReference type="InterPro" id="IPR052216">
    <property type="entry name" value="CRISPR_Csm3_endoribonuclease"/>
</dbReference>
<dbReference type="NCBIfam" id="TIGR02582">
    <property type="entry name" value="cas7_TM1809"/>
    <property type="match status" value="1"/>
</dbReference>
<keyword evidence="7" id="KW-0051">Antiviral defense</keyword>
<dbReference type="PANTHER" id="PTHR35579:SF3">
    <property type="entry name" value="CRISPR SYSTEM CMS ENDORIBONUCLEASE CSM3"/>
    <property type="match status" value="1"/>
</dbReference>
<dbReference type="Proteomes" id="UP001304671">
    <property type="component" value="Unassembled WGS sequence"/>
</dbReference>
<keyword evidence="3" id="KW-0540">Nuclease</keyword>
<protein>
    <recommendedName>
        <fullName evidence="2">CRISPR system Cms endoribonuclease Csm3</fullName>
    </recommendedName>
    <alternativeName>
        <fullName evidence="8">CRISPR type III A-associated RAMP protein Csm3</fullName>
    </alternativeName>
</protein>
<keyword evidence="6" id="KW-0694">RNA-binding</keyword>
<dbReference type="PANTHER" id="PTHR35579">
    <property type="entry name" value="CRISPR SYSTEM CMS ENDORIBONUCLEASE CSM3"/>
    <property type="match status" value="1"/>
</dbReference>
<dbReference type="InterPro" id="IPR013412">
    <property type="entry name" value="CRISPR-assoc_RAMP_Csm3"/>
</dbReference>
<evidence type="ECO:0000256" key="1">
    <source>
        <dbReference type="ARBA" id="ARBA00006342"/>
    </source>
</evidence>